<evidence type="ECO:0000256" key="9">
    <source>
        <dbReference type="ARBA" id="ARBA00022737"/>
    </source>
</evidence>
<dbReference type="Pfam" id="PF02607">
    <property type="entry name" value="B12-binding_2"/>
    <property type="match status" value="1"/>
</dbReference>
<reference evidence="20" key="1">
    <citation type="journal article" date="2014" name="Genome Biol. Evol.">
        <title>Pangenome evidence for extensive interdomain horizontal transfer affecting lineage core and shell genes in uncultured planktonic thaumarchaeota and euryarchaeota.</title>
        <authorList>
            <person name="Deschamps P."/>
            <person name="Zivanovic Y."/>
            <person name="Moreira D."/>
            <person name="Rodriguez-Valera F."/>
            <person name="Lopez-Garcia P."/>
        </authorList>
    </citation>
    <scope>NUCLEOTIDE SEQUENCE</scope>
</reference>
<dbReference type="Gene3D" id="3.10.196.10">
    <property type="entry name" value="Vitamin B12-dependent methionine synthase, activation domain"/>
    <property type="match status" value="1"/>
</dbReference>
<dbReference type="GO" id="GO:0031419">
    <property type="term" value="F:cobalamin binding"/>
    <property type="evidence" value="ECO:0007669"/>
    <property type="project" value="UniProtKB-KW"/>
</dbReference>
<dbReference type="InterPro" id="IPR050554">
    <property type="entry name" value="Met_Synthase/Corrinoid"/>
</dbReference>
<keyword evidence="5 14" id="KW-0846">Cobalamin</keyword>
<evidence type="ECO:0000256" key="3">
    <source>
        <dbReference type="ARBA" id="ARBA00022603"/>
    </source>
</evidence>
<keyword evidence="4" id="KW-0028">Amino-acid biosynthesis</keyword>
<dbReference type="InterPro" id="IPR000489">
    <property type="entry name" value="Pterin-binding_dom"/>
</dbReference>
<feature type="domain" description="B12-binding N-terminal" evidence="19">
    <location>
        <begin position="308"/>
        <end position="426"/>
    </location>
</feature>
<keyword evidence="11" id="KW-0486">Methionine biosynthesis</keyword>
<dbReference type="InterPro" id="IPR011005">
    <property type="entry name" value="Dihydropteroate_synth-like_sf"/>
</dbReference>
<evidence type="ECO:0000256" key="2">
    <source>
        <dbReference type="ARBA" id="ARBA00010398"/>
    </source>
</evidence>
<dbReference type="PROSITE" id="PS50974">
    <property type="entry name" value="ADOMET_ACTIVATION"/>
    <property type="match status" value="1"/>
</dbReference>
<dbReference type="Pfam" id="PF02965">
    <property type="entry name" value="Met_synt_B12"/>
    <property type="match status" value="1"/>
</dbReference>
<feature type="domain" description="Pterin-binding" evidence="16">
    <location>
        <begin position="21"/>
        <end position="277"/>
    </location>
</feature>
<dbReference type="InterPro" id="IPR036724">
    <property type="entry name" value="Cobalamin-bd_sf"/>
</dbReference>
<evidence type="ECO:0000256" key="5">
    <source>
        <dbReference type="ARBA" id="ARBA00022628"/>
    </source>
</evidence>
<dbReference type="InterPro" id="IPR006158">
    <property type="entry name" value="Cobalamin-bd"/>
</dbReference>
<evidence type="ECO:0000256" key="4">
    <source>
        <dbReference type="ARBA" id="ARBA00022605"/>
    </source>
</evidence>
<evidence type="ECO:0000259" key="17">
    <source>
        <dbReference type="PROSITE" id="PS50974"/>
    </source>
</evidence>
<accession>A0A075HJZ0</accession>
<evidence type="ECO:0000256" key="1">
    <source>
        <dbReference type="ARBA" id="ARBA00001947"/>
    </source>
</evidence>
<name>A0A075HJZ0_9ARCH</name>
<keyword evidence="10" id="KW-0862">Zinc</keyword>
<dbReference type="InterPro" id="IPR004223">
    <property type="entry name" value="VitB12-dep_Met_synth_activ_dom"/>
</dbReference>
<keyword evidence="7 15" id="KW-0949">S-adenosyl-L-methionine</keyword>
<feature type="domain" description="AdoMet activation" evidence="17">
    <location>
        <begin position="572"/>
        <end position="833"/>
    </location>
</feature>
<keyword evidence="12" id="KW-0170">Cobalt</keyword>
<dbReference type="SUPFAM" id="SSF51717">
    <property type="entry name" value="Dihydropteroate synthetase-like"/>
    <property type="match status" value="1"/>
</dbReference>
<evidence type="ECO:0000256" key="11">
    <source>
        <dbReference type="ARBA" id="ARBA00023167"/>
    </source>
</evidence>
<keyword evidence="8 14" id="KW-0479">Metal-binding</keyword>
<dbReference type="SUPFAM" id="SSF47644">
    <property type="entry name" value="Methionine synthase domain"/>
    <property type="match status" value="1"/>
</dbReference>
<comment type="similarity">
    <text evidence="2">Belongs to the vitamin-B12 dependent methionine synthase family.</text>
</comment>
<dbReference type="GO" id="GO:0008705">
    <property type="term" value="F:methionine synthase activity"/>
    <property type="evidence" value="ECO:0007669"/>
    <property type="project" value="UniProtKB-EC"/>
</dbReference>
<feature type="binding site" evidence="15">
    <location>
        <begin position="436"/>
        <end position="440"/>
    </location>
    <ligand>
        <name>methylcob(III)alamin</name>
        <dbReference type="ChEBI" id="CHEBI:28115"/>
    </ligand>
</feature>
<dbReference type="GO" id="GO:0050667">
    <property type="term" value="P:homocysteine metabolic process"/>
    <property type="evidence" value="ECO:0007669"/>
    <property type="project" value="TreeGrafter"/>
</dbReference>
<dbReference type="SMART" id="SM01018">
    <property type="entry name" value="B12-binding_2"/>
    <property type="match status" value="1"/>
</dbReference>
<evidence type="ECO:0000259" key="16">
    <source>
        <dbReference type="PROSITE" id="PS50972"/>
    </source>
</evidence>
<dbReference type="PANTHER" id="PTHR45833:SF1">
    <property type="entry name" value="METHIONINE SYNTHASE"/>
    <property type="match status" value="1"/>
</dbReference>
<dbReference type="InterPro" id="IPR037010">
    <property type="entry name" value="VitB12-dep_Met_synth_activ_sf"/>
</dbReference>
<dbReference type="GO" id="GO:0032259">
    <property type="term" value="P:methylation"/>
    <property type="evidence" value="ECO:0007669"/>
    <property type="project" value="UniProtKB-KW"/>
</dbReference>
<evidence type="ECO:0000313" key="20">
    <source>
        <dbReference type="EMBL" id="AIF15565.1"/>
    </source>
</evidence>
<feature type="binding site" evidence="15">
    <location>
        <begin position="830"/>
        <end position="831"/>
    </location>
    <ligand>
        <name>S-adenosyl-L-methionine</name>
        <dbReference type="ChEBI" id="CHEBI:59789"/>
    </ligand>
</feature>
<dbReference type="PROSITE" id="PS51337">
    <property type="entry name" value="B12_BINDING_NTER"/>
    <property type="match status" value="1"/>
</dbReference>
<dbReference type="Gene3D" id="3.40.50.280">
    <property type="entry name" value="Cobalamin-binding domain"/>
    <property type="match status" value="1"/>
</dbReference>
<dbReference type="GO" id="GO:0046653">
    <property type="term" value="P:tetrahydrofolate metabolic process"/>
    <property type="evidence" value="ECO:0007669"/>
    <property type="project" value="TreeGrafter"/>
</dbReference>
<evidence type="ECO:0000256" key="8">
    <source>
        <dbReference type="ARBA" id="ARBA00022723"/>
    </source>
</evidence>
<proteinExistence type="inferred from homology"/>
<dbReference type="AlphaFoldDB" id="A0A075HJZ0"/>
<protein>
    <submittedName>
        <fullName evidence="20">Methionine synthase (MetH)</fullName>
        <ecNumber evidence="20">2.1.1.13</ecNumber>
    </submittedName>
</protein>
<dbReference type="SUPFAM" id="SSF52242">
    <property type="entry name" value="Cobalamin (vitamin B12)-binding domain"/>
    <property type="match status" value="1"/>
</dbReference>
<dbReference type="Pfam" id="PF02310">
    <property type="entry name" value="B12-binding"/>
    <property type="match status" value="1"/>
</dbReference>
<evidence type="ECO:0000256" key="13">
    <source>
        <dbReference type="ARBA" id="ARBA00034478"/>
    </source>
</evidence>
<evidence type="ECO:0000256" key="7">
    <source>
        <dbReference type="ARBA" id="ARBA00022691"/>
    </source>
</evidence>
<evidence type="ECO:0000259" key="19">
    <source>
        <dbReference type="PROSITE" id="PS51337"/>
    </source>
</evidence>
<comment type="cofactor">
    <cofactor evidence="14">
        <name>methylcob(III)alamin</name>
        <dbReference type="ChEBI" id="CHEBI:28115"/>
    </cofactor>
</comment>
<evidence type="ECO:0000256" key="15">
    <source>
        <dbReference type="PIRSR" id="PIRSR000381-2"/>
    </source>
</evidence>
<comment type="cofactor">
    <cofactor evidence="1">
        <name>Zn(2+)</name>
        <dbReference type="ChEBI" id="CHEBI:29105"/>
    </cofactor>
</comment>
<evidence type="ECO:0000256" key="12">
    <source>
        <dbReference type="ARBA" id="ARBA00023285"/>
    </source>
</evidence>
<dbReference type="Pfam" id="PF00809">
    <property type="entry name" value="Pterin_bind"/>
    <property type="match status" value="1"/>
</dbReference>
<evidence type="ECO:0000256" key="6">
    <source>
        <dbReference type="ARBA" id="ARBA00022679"/>
    </source>
</evidence>
<keyword evidence="6 20" id="KW-0808">Transferase</keyword>
<dbReference type="FunFam" id="3.40.50.280:FF:000008">
    <property type="entry name" value="Methionine synthase (MetH)"/>
    <property type="match status" value="1"/>
</dbReference>
<evidence type="ECO:0000256" key="10">
    <source>
        <dbReference type="ARBA" id="ARBA00022833"/>
    </source>
</evidence>
<keyword evidence="9" id="KW-0677">Repeat</keyword>
<feature type="binding site" evidence="15">
    <location>
        <position position="484"/>
    </location>
    <ligand>
        <name>methylcob(III)alamin</name>
        <dbReference type="ChEBI" id="CHEBI:28115"/>
    </ligand>
</feature>
<dbReference type="EMBL" id="KF901031">
    <property type="protein sequence ID" value="AIF15565.1"/>
    <property type="molecule type" value="Genomic_DNA"/>
</dbReference>
<organism evidence="20">
    <name type="scientific">uncultured marine thaumarchaeote KM3_70_E10</name>
    <dbReference type="NCBI Taxonomy" id="1456254"/>
    <lineage>
        <taxon>Archaea</taxon>
        <taxon>Nitrososphaerota</taxon>
        <taxon>environmental samples</taxon>
    </lineage>
</organism>
<evidence type="ECO:0000256" key="14">
    <source>
        <dbReference type="PIRSR" id="PIRSR000381-1"/>
    </source>
</evidence>
<feature type="domain" description="B12-binding" evidence="18">
    <location>
        <begin position="426"/>
        <end position="563"/>
    </location>
</feature>
<dbReference type="EC" id="2.1.1.13" evidence="20"/>
<dbReference type="SUPFAM" id="SSF56507">
    <property type="entry name" value="Methionine synthase activation domain-like"/>
    <property type="match status" value="1"/>
</dbReference>
<comment type="pathway">
    <text evidence="13">Amino-acid biosynthesis; L-methionine biosynthesis via de novo pathway.</text>
</comment>
<dbReference type="GO" id="GO:0008270">
    <property type="term" value="F:zinc ion binding"/>
    <property type="evidence" value="ECO:0007669"/>
    <property type="project" value="InterPro"/>
</dbReference>
<feature type="binding site" evidence="15">
    <location>
        <position position="776"/>
    </location>
    <ligand>
        <name>S-adenosyl-L-methionine</name>
        <dbReference type="ChEBI" id="CHEBI:59789"/>
    </ligand>
</feature>
<gene>
    <name evidence="20" type="primary">metH</name>
</gene>
<keyword evidence="3 20" id="KW-0489">Methyltransferase</keyword>
<dbReference type="PANTHER" id="PTHR45833">
    <property type="entry name" value="METHIONINE SYNTHASE"/>
    <property type="match status" value="1"/>
</dbReference>
<dbReference type="GO" id="GO:0005829">
    <property type="term" value="C:cytosol"/>
    <property type="evidence" value="ECO:0007669"/>
    <property type="project" value="TreeGrafter"/>
</dbReference>
<dbReference type="PROSITE" id="PS50972">
    <property type="entry name" value="PTERIN_BINDING"/>
    <property type="match status" value="1"/>
</dbReference>
<dbReference type="PIRSF" id="PIRSF000381">
    <property type="entry name" value="MetH"/>
    <property type="match status" value="1"/>
</dbReference>
<dbReference type="Gene3D" id="1.10.1240.10">
    <property type="entry name" value="Methionine synthase domain"/>
    <property type="match status" value="1"/>
</dbReference>
<feature type="binding site" description="axial binding residue" evidence="14">
    <location>
        <position position="439"/>
    </location>
    <ligand>
        <name>methylcob(III)alamin</name>
        <dbReference type="ChEBI" id="CHEBI:28115"/>
    </ligand>
    <ligandPart>
        <name>Co</name>
        <dbReference type="ChEBI" id="CHEBI:27638"/>
    </ligandPart>
</feature>
<dbReference type="InterPro" id="IPR011822">
    <property type="entry name" value="MetH"/>
</dbReference>
<dbReference type="InterPro" id="IPR036594">
    <property type="entry name" value="Meth_synthase_dom"/>
</dbReference>
<sequence length="833" mass="92768">MLKPRVSSSIKSVDLKQEVGPLIIGERLNTQGSKKAKQLVLNDDFDGLVDLARNQVEDGAHCIDVCVATTERSDEKEFILKLVKSLSLEIDAPLVIDSTDPEVIESAIEQIPGKPIINSINLEGDGSRFKALAPLMAKYGIPAIALCIGPEGMAKTPTQKVETAELLYKSGKKYGLRADQFIFDVLTFTLATGEDEFLDAGKNTLEGIKLVKERFPNSFTTLGLSNISFGLAPQTRRVLNSVFLYHAVKAGLDSAIVNAREITPYTEIDEKERKLVEDLIFNTHSNALSDLISHFENISQDSTSQKKKVDVDPSWPAGKRSNFRIINRLKDGIQNDVVSAIAEKLSDQDLLIDNDGILSINASKEITHQGAIQTLNEDLLPAMKIVGDKFGAGELILPFVLKSAECMKAAVKELEKYLLKEEGTSKGILVLGTVYGDVHDIGKNLVKTIFENNGYTVYDLGKQVPLQKFVEKIKEVKPDAVGLSALLVSTSKQMQFFVEHARKTDVNIPVLCGGAAINSNYINRIAKQDGIYEPGIFYCGTMFDGLKTMDKLVSEEKDDFVSNWKEKISKWEESKVKQIASEDLPRSDVKPISPPTPPKLNEVIRLKSEDLDLNEIWSHLNKKSLFKLSWGLKGKSNVESIDDPDKLLEDWKNRVLNEELFEPEVVYGYFKCHNRDNKLVVDNPDGGELVFDFPRSSKSKHLCLTDYFGEDDIVAFQSVTVGKKVAEIIEKWDKEDKYTDAYYLHGLAVETAEAIAEWINLKIKTDLGIKDKGGLRYSWGYPSCPDTSQHHLVWKLIHGEDSGMELTESGQIIPEQSTAAIIVHHPDAEYFVL</sequence>
<dbReference type="PROSITE" id="PS51332">
    <property type="entry name" value="B12_BINDING"/>
    <property type="match status" value="1"/>
</dbReference>
<evidence type="ECO:0000259" key="18">
    <source>
        <dbReference type="PROSITE" id="PS51332"/>
    </source>
</evidence>
<dbReference type="InterPro" id="IPR003759">
    <property type="entry name" value="Cbl-bd_cap"/>
</dbReference>
<dbReference type="FunFam" id="3.20.20.20:FF:000007">
    <property type="entry name" value="Methionine synthase"/>
    <property type="match status" value="1"/>
</dbReference>
<dbReference type="Gene3D" id="3.20.20.20">
    <property type="entry name" value="Dihydropteroate synthase-like"/>
    <property type="match status" value="1"/>
</dbReference>